<dbReference type="EMBL" id="JBANQN010000011">
    <property type="protein sequence ID" value="KAK6776326.1"/>
    <property type="molecule type" value="Genomic_DNA"/>
</dbReference>
<dbReference type="PANTHER" id="PTHR34427">
    <property type="entry name" value="DUF4283 DOMAIN PROTEIN"/>
    <property type="match status" value="1"/>
</dbReference>
<keyword evidence="4" id="KW-1185">Reference proteome</keyword>
<evidence type="ECO:0000313" key="4">
    <source>
        <dbReference type="Proteomes" id="UP001371456"/>
    </source>
</evidence>
<name>A0AAN8T0K6_SOLBU</name>
<feature type="region of interest" description="Disordered" evidence="1">
    <location>
        <begin position="190"/>
        <end position="226"/>
    </location>
</feature>
<evidence type="ECO:0000256" key="1">
    <source>
        <dbReference type="SAM" id="MobiDB-lite"/>
    </source>
</evidence>
<proteinExistence type="predicted"/>
<evidence type="ECO:0000313" key="3">
    <source>
        <dbReference type="EMBL" id="KAK6776326.1"/>
    </source>
</evidence>
<accession>A0AAN8T0K6</accession>
<reference evidence="3 4" key="1">
    <citation type="submission" date="2024-02" db="EMBL/GenBank/DDBJ databases">
        <title>de novo genome assembly of Solanum bulbocastanum strain 11H21.</title>
        <authorList>
            <person name="Hosaka A.J."/>
        </authorList>
    </citation>
    <scope>NUCLEOTIDE SEQUENCE [LARGE SCALE GENOMIC DNA]</scope>
    <source>
        <tissue evidence="3">Young leaves</tissue>
    </source>
</reference>
<organism evidence="3 4">
    <name type="scientific">Solanum bulbocastanum</name>
    <name type="common">Wild potato</name>
    <dbReference type="NCBI Taxonomy" id="147425"/>
    <lineage>
        <taxon>Eukaryota</taxon>
        <taxon>Viridiplantae</taxon>
        <taxon>Streptophyta</taxon>
        <taxon>Embryophyta</taxon>
        <taxon>Tracheophyta</taxon>
        <taxon>Spermatophyta</taxon>
        <taxon>Magnoliopsida</taxon>
        <taxon>eudicotyledons</taxon>
        <taxon>Gunneridae</taxon>
        <taxon>Pentapetalae</taxon>
        <taxon>asterids</taxon>
        <taxon>lamiids</taxon>
        <taxon>Solanales</taxon>
        <taxon>Solanaceae</taxon>
        <taxon>Solanoideae</taxon>
        <taxon>Solaneae</taxon>
        <taxon>Solanum</taxon>
    </lineage>
</organism>
<dbReference type="PANTHER" id="PTHR34427:SF10">
    <property type="entry name" value="DUF4283 DOMAIN-CONTAINING PROTEIN"/>
    <property type="match status" value="1"/>
</dbReference>
<protein>
    <recommendedName>
        <fullName evidence="2">DUF4283 domain-containing protein</fullName>
    </recommendedName>
</protein>
<dbReference type="AlphaFoldDB" id="A0AAN8T0K6"/>
<dbReference type="Proteomes" id="UP001371456">
    <property type="component" value="Unassembled WGS sequence"/>
</dbReference>
<sequence>MGEGFFLFEFASKVTAEQVVKGDWVWRNLLVKMQWWSPTVCASAGGDRTNAIWIRVVGLPLHFWEHHTFKAIEDFCVDGSSGEGDHQKTTFKAPVRRFLPIDGPKVFVKASILLRGAADKAIQPRAMADTVSGSKSLNATLGQLGQFSPNCLGKNKEAAQDGHMPFNEGMNEIKILAFQFLGALSHWESSSKLPQGENSMEKGPTPMKTQGEKIRYSPRDGFAKYD</sequence>
<feature type="compositionally biased region" description="Basic and acidic residues" evidence="1">
    <location>
        <begin position="210"/>
        <end position="226"/>
    </location>
</feature>
<evidence type="ECO:0000259" key="2">
    <source>
        <dbReference type="Pfam" id="PF14111"/>
    </source>
</evidence>
<dbReference type="InterPro" id="IPR025558">
    <property type="entry name" value="DUF4283"/>
</dbReference>
<feature type="domain" description="DUF4283" evidence="2">
    <location>
        <begin position="1"/>
        <end position="41"/>
    </location>
</feature>
<dbReference type="Pfam" id="PF14111">
    <property type="entry name" value="DUF4283"/>
    <property type="match status" value="1"/>
</dbReference>
<gene>
    <name evidence="3" type="ORF">RDI58_027327</name>
</gene>
<comment type="caution">
    <text evidence="3">The sequence shown here is derived from an EMBL/GenBank/DDBJ whole genome shotgun (WGS) entry which is preliminary data.</text>
</comment>